<reference evidence="1 2" key="1">
    <citation type="submission" date="2018-05" db="EMBL/GenBank/DDBJ databases">
        <title>Genomic Encyclopedia of Type Strains, Phase IV (KMG-IV): sequencing the most valuable type-strain genomes for metagenomic binning, comparative biology and taxonomic classification.</title>
        <authorList>
            <person name="Goeker M."/>
        </authorList>
    </citation>
    <scope>NUCLEOTIDE SEQUENCE [LARGE SCALE GENOMIC DNA]</scope>
    <source>
        <strain evidence="1 2">JC118</strain>
    </source>
</reference>
<dbReference type="PANTHER" id="PTHR10000:SF8">
    <property type="entry name" value="HAD SUPERFAMILY HYDROLASE-LIKE, TYPE 3"/>
    <property type="match status" value="1"/>
</dbReference>
<dbReference type="Gene3D" id="3.30.1240.10">
    <property type="match status" value="1"/>
</dbReference>
<dbReference type="GO" id="GO:0005829">
    <property type="term" value="C:cytosol"/>
    <property type="evidence" value="ECO:0007669"/>
    <property type="project" value="TreeGrafter"/>
</dbReference>
<evidence type="ECO:0008006" key="3">
    <source>
        <dbReference type="Google" id="ProtNLM"/>
    </source>
</evidence>
<dbReference type="GO" id="GO:0000287">
    <property type="term" value="F:magnesium ion binding"/>
    <property type="evidence" value="ECO:0007669"/>
    <property type="project" value="TreeGrafter"/>
</dbReference>
<evidence type="ECO:0000313" key="1">
    <source>
        <dbReference type="EMBL" id="PXX79693.1"/>
    </source>
</evidence>
<dbReference type="OrthoDB" id="9781413at2"/>
<dbReference type="InterPro" id="IPR000150">
    <property type="entry name" value="Cof"/>
</dbReference>
<dbReference type="InterPro" id="IPR036412">
    <property type="entry name" value="HAD-like_sf"/>
</dbReference>
<accession>A0A318L2G7</accession>
<dbReference type="Gene3D" id="3.40.50.1000">
    <property type="entry name" value="HAD superfamily/HAD-like"/>
    <property type="match status" value="1"/>
</dbReference>
<name>A0A318L2G7_9FIRM</name>
<gene>
    <name evidence="1" type="ORF">DES51_105167</name>
</gene>
<dbReference type="InterPro" id="IPR023214">
    <property type="entry name" value="HAD_sf"/>
</dbReference>
<dbReference type="SFLD" id="SFLDG01140">
    <property type="entry name" value="C2.B:_Phosphomannomutase_and_P"/>
    <property type="match status" value="1"/>
</dbReference>
<evidence type="ECO:0000313" key="2">
    <source>
        <dbReference type="Proteomes" id="UP000247612"/>
    </source>
</evidence>
<dbReference type="EMBL" id="QJKH01000005">
    <property type="protein sequence ID" value="PXX79693.1"/>
    <property type="molecule type" value="Genomic_DNA"/>
</dbReference>
<comment type="caution">
    <text evidence="1">The sequence shown here is derived from an EMBL/GenBank/DDBJ whole genome shotgun (WGS) entry which is preliminary data.</text>
</comment>
<keyword evidence="2" id="KW-1185">Reference proteome</keyword>
<protein>
    <recommendedName>
        <fullName evidence="3">Cof-type HAD-IIB family hydrolase</fullName>
    </recommendedName>
</protein>
<dbReference type="GO" id="GO:0016791">
    <property type="term" value="F:phosphatase activity"/>
    <property type="evidence" value="ECO:0007669"/>
    <property type="project" value="UniProtKB-ARBA"/>
</dbReference>
<proteinExistence type="predicted"/>
<dbReference type="PANTHER" id="PTHR10000">
    <property type="entry name" value="PHOSPHOSERINE PHOSPHATASE"/>
    <property type="match status" value="1"/>
</dbReference>
<dbReference type="SFLD" id="SFLDS00003">
    <property type="entry name" value="Haloacid_Dehalogenase"/>
    <property type="match status" value="1"/>
</dbReference>
<dbReference type="AlphaFoldDB" id="A0A318L2G7"/>
<dbReference type="NCBIfam" id="TIGR00099">
    <property type="entry name" value="Cof-subfamily"/>
    <property type="match status" value="1"/>
</dbReference>
<dbReference type="STRING" id="1034346.GCA_000313565_00759"/>
<organism evidence="1 2">
    <name type="scientific">Dielma fastidiosa</name>
    <dbReference type="NCBI Taxonomy" id="1034346"/>
    <lineage>
        <taxon>Bacteria</taxon>
        <taxon>Bacillati</taxon>
        <taxon>Bacillota</taxon>
        <taxon>Erysipelotrichia</taxon>
        <taxon>Erysipelotrichales</taxon>
        <taxon>Erysipelotrichaceae</taxon>
        <taxon>Dielma</taxon>
    </lineage>
</organism>
<dbReference type="InterPro" id="IPR006379">
    <property type="entry name" value="HAD-SF_hydro_IIB"/>
</dbReference>
<sequence>MKIRWIFIDLDGTLLDQHKQPGSKGLLAIKALKQKGLHIGLATGRSVDIVLKLLKSWQLVNQIDVIIGMNGAQIYSLKEAVCFRQHLLSAEQLNAIITFCLPYNINYYLYDMMKQKAYLHRLDDYGKYIISINQSTYDIQVQPIINNYEKLLVLCEPSTSKAVIDSLQSFTDLRVMQTLPFCLEIVSIENSKCNAVRQICEHEGCSLREVMAFGDEMNDLDLLLECGIGVAMLNGNEQIKASADCCTEYDNNHDGVGEFLYQYFLI</sequence>
<dbReference type="Pfam" id="PF08282">
    <property type="entry name" value="Hydrolase_3"/>
    <property type="match status" value="1"/>
</dbReference>
<dbReference type="Proteomes" id="UP000247612">
    <property type="component" value="Unassembled WGS sequence"/>
</dbReference>
<dbReference type="SUPFAM" id="SSF56784">
    <property type="entry name" value="HAD-like"/>
    <property type="match status" value="1"/>
</dbReference>
<dbReference type="RefSeq" id="WP_022937070.1">
    <property type="nucleotide sequence ID" value="NZ_CABKRQ010000002.1"/>
</dbReference>
<dbReference type="NCBIfam" id="TIGR01484">
    <property type="entry name" value="HAD-SF-IIB"/>
    <property type="match status" value="1"/>
</dbReference>